<evidence type="ECO:0000259" key="11">
    <source>
        <dbReference type="PROSITE" id="PS50157"/>
    </source>
</evidence>
<feature type="compositionally biased region" description="Basic and acidic residues" evidence="10">
    <location>
        <begin position="411"/>
        <end position="428"/>
    </location>
</feature>
<dbReference type="GO" id="GO:0006357">
    <property type="term" value="P:regulation of transcription by RNA polymerase II"/>
    <property type="evidence" value="ECO:0007669"/>
    <property type="project" value="TreeGrafter"/>
</dbReference>
<feature type="compositionally biased region" description="Low complexity" evidence="10">
    <location>
        <begin position="347"/>
        <end position="365"/>
    </location>
</feature>
<sequence length="613" mass="67612">MTGTLFSDMLLTHDRSSHQNKSTTHSDYHPHSPHPCLRQPPLSSFAQLDHHPHHQPTSPIPSRSPIQLMASHRPTLPGIASLLAFAGQHPPAVPSPSPSHPQPTRLQSSDPIAHALPAFVSIPAFQETHSHPSPKPLFDSPLSHQQHHHQQHHAHRRRSSSITVVQDPLTPSNSHSPPPHSTQLDHSSASSLNRAHHHPQVSRNSRLLCPEPSRGSCFLSTSGSIPPTGSFRDLCHPTDQPFGKETYHSTSDASFPLSSSLSHQYSQNHIPDDPIQRRHSERIPGSRSQLTHHHATPPRRSTPPSQQHTNSSLNSVRSRQHSFSTALPIPSPASARDRVVKHIRRPSNASQSSSSSISGPVSVSSDFGASSLSIGSQSNLNLGAAHLSSSSLSTNTTFPPSCNDPQSSQTKRKDEHPHSYTSPDDHRSYNTHLQSRSYDNSSPQNHRQASTQSYDSPPNHPPPPHHHHHHENSTSPDMNSLSKLGGPMMNNPISSLGSQHHRYQCLEPGCGKTFSRPSSLKIHSYSHTGQKPFKCMRCDRAFSVQSNLKRHQKVHEKRSVAASGRTPPHLHPPAGLPPPAMIYEPAARRRMIEEESGEEDHESDHGMYNRMEE</sequence>
<dbReference type="PROSITE" id="PS00028">
    <property type="entry name" value="ZINC_FINGER_C2H2_1"/>
    <property type="match status" value="2"/>
</dbReference>
<feature type="compositionally biased region" description="Polar residues" evidence="10">
    <location>
        <begin position="182"/>
        <end position="193"/>
    </location>
</feature>
<feature type="compositionally biased region" description="Basic residues" evidence="10">
    <location>
        <begin position="145"/>
        <end position="159"/>
    </location>
</feature>
<dbReference type="PROSITE" id="PS50157">
    <property type="entry name" value="ZINC_FINGER_C2H2_2"/>
    <property type="match status" value="2"/>
</dbReference>
<evidence type="ECO:0000313" key="13">
    <source>
        <dbReference type="Proteomes" id="UP000235388"/>
    </source>
</evidence>
<proteinExistence type="predicted"/>
<evidence type="ECO:0000256" key="9">
    <source>
        <dbReference type="PROSITE-ProRule" id="PRU00042"/>
    </source>
</evidence>
<feature type="domain" description="C2H2-type" evidence="11">
    <location>
        <begin position="503"/>
        <end position="532"/>
    </location>
</feature>
<dbReference type="PANTHER" id="PTHR46179:SF13">
    <property type="entry name" value="C2H2-TYPE DOMAIN-CONTAINING PROTEIN"/>
    <property type="match status" value="1"/>
</dbReference>
<feature type="compositionally biased region" description="Low complexity" evidence="10">
    <location>
        <begin position="249"/>
        <end position="266"/>
    </location>
</feature>
<feature type="region of interest" description="Disordered" evidence="10">
    <location>
        <begin position="87"/>
        <end position="108"/>
    </location>
</feature>
<feature type="region of interest" description="Disordered" evidence="10">
    <location>
        <begin position="242"/>
        <end position="365"/>
    </location>
</feature>
<keyword evidence="3" id="KW-0677">Repeat</keyword>
<feature type="compositionally biased region" description="Pro residues" evidence="10">
    <location>
        <begin position="569"/>
        <end position="580"/>
    </location>
</feature>
<keyword evidence="5" id="KW-0862">Zinc</keyword>
<dbReference type="InterPro" id="IPR013087">
    <property type="entry name" value="Znf_C2H2_type"/>
</dbReference>
<dbReference type="PANTHER" id="PTHR46179">
    <property type="entry name" value="ZINC FINGER PROTEIN"/>
    <property type="match status" value="1"/>
</dbReference>
<feature type="compositionally biased region" description="Polar residues" evidence="10">
    <location>
        <begin position="430"/>
        <end position="456"/>
    </location>
</feature>
<evidence type="ECO:0000256" key="6">
    <source>
        <dbReference type="ARBA" id="ARBA00023015"/>
    </source>
</evidence>
<evidence type="ECO:0000256" key="8">
    <source>
        <dbReference type="ARBA" id="ARBA00023242"/>
    </source>
</evidence>
<feature type="region of interest" description="Disordered" evidence="10">
    <location>
        <begin position="547"/>
        <end position="613"/>
    </location>
</feature>
<gene>
    <name evidence="12" type="ORF">PCANC_20998</name>
</gene>
<keyword evidence="8" id="KW-0539">Nucleus</keyword>
<dbReference type="Pfam" id="PF00096">
    <property type="entry name" value="zf-C2H2"/>
    <property type="match status" value="2"/>
</dbReference>
<dbReference type="OrthoDB" id="6077919at2759"/>
<dbReference type="AlphaFoldDB" id="A0A2N5U660"/>
<dbReference type="GO" id="GO:0008270">
    <property type="term" value="F:zinc ion binding"/>
    <property type="evidence" value="ECO:0007669"/>
    <property type="project" value="UniProtKB-KW"/>
</dbReference>
<dbReference type="GO" id="GO:0005634">
    <property type="term" value="C:nucleus"/>
    <property type="evidence" value="ECO:0007669"/>
    <property type="project" value="UniProtKB-SubCell"/>
</dbReference>
<dbReference type="Proteomes" id="UP000235388">
    <property type="component" value="Unassembled WGS sequence"/>
</dbReference>
<name>A0A2N5U660_9BASI</name>
<comment type="subcellular location">
    <subcellularLocation>
        <location evidence="1">Nucleus</location>
    </subcellularLocation>
</comment>
<keyword evidence="2" id="KW-0479">Metal-binding</keyword>
<feature type="compositionally biased region" description="Basic and acidic residues" evidence="10">
    <location>
        <begin position="602"/>
        <end position="613"/>
    </location>
</feature>
<evidence type="ECO:0000256" key="2">
    <source>
        <dbReference type="ARBA" id="ARBA00022723"/>
    </source>
</evidence>
<keyword evidence="7" id="KW-0804">Transcription</keyword>
<reference evidence="12 13" key="1">
    <citation type="submission" date="2017-11" db="EMBL/GenBank/DDBJ databases">
        <title>De novo assembly and phasing of dikaryotic genomes from two isolates of Puccinia coronata f. sp. avenae, the causal agent of oat crown rust.</title>
        <authorList>
            <person name="Miller M.E."/>
            <person name="Zhang Y."/>
            <person name="Omidvar V."/>
            <person name="Sperschneider J."/>
            <person name="Schwessinger B."/>
            <person name="Raley C."/>
            <person name="Palmer J.M."/>
            <person name="Garnica D."/>
            <person name="Upadhyaya N."/>
            <person name="Rathjen J."/>
            <person name="Taylor J.M."/>
            <person name="Park R.F."/>
            <person name="Dodds P.N."/>
            <person name="Hirsch C.D."/>
            <person name="Kianian S.F."/>
            <person name="Figueroa M."/>
        </authorList>
    </citation>
    <scope>NUCLEOTIDE SEQUENCE [LARGE SCALE GENOMIC DNA]</scope>
    <source>
        <strain evidence="12">12NC29</strain>
    </source>
</reference>
<feature type="compositionally biased region" description="Polar residues" evidence="10">
    <location>
        <begin position="55"/>
        <end position="65"/>
    </location>
</feature>
<dbReference type="FunFam" id="3.30.160.60:FF:000358">
    <property type="entry name" value="zinc finger protein 24"/>
    <property type="match status" value="1"/>
</dbReference>
<keyword evidence="4 9" id="KW-0863">Zinc-finger</keyword>
<feature type="compositionally biased region" description="Polar residues" evidence="10">
    <location>
        <begin position="302"/>
        <end position="325"/>
    </location>
</feature>
<feature type="compositionally biased region" description="Pro residues" evidence="10">
    <location>
        <begin position="91"/>
        <end position="101"/>
    </location>
</feature>
<dbReference type="SMART" id="SM00355">
    <property type="entry name" value="ZnF_C2H2"/>
    <property type="match status" value="2"/>
</dbReference>
<feature type="region of interest" description="Disordered" evidence="10">
    <location>
        <begin position="126"/>
        <end position="209"/>
    </location>
</feature>
<feature type="region of interest" description="Disordered" evidence="10">
    <location>
        <begin position="16"/>
        <end position="65"/>
    </location>
</feature>
<dbReference type="SUPFAM" id="SSF57667">
    <property type="entry name" value="beta-beta-alpha zinc fingers"/>
    <property type="match status" value="1"/>
</dbReference>
<dbReference type="EMBL" id="PGCJ01000304">
    <property type="protein sequence ID" value="PLW33247.1"/>
    <property type="molecule type" value="Genomic_DNA"/>
</dbReference>
<evidence type="ECO:0000256" key="7">
    <source>
        <dbReference type="ARBA" id="ARBA00023163"/>
    </source>
</evidence>
<dbReference type="Gene3D" id="3.30.160.60">
    <property type="entry name" value="Classic Zinc Finger"/>
    <property type="match status" value="2"/>
</dbReference>
<evidence type="ECO:0000313" key="12">
    <source>
        <dbReference type="EMBL" id="PLW33247.1"/>
    </source>
</evidence>
<accession>A0A2N5U660</accession>
<organism evidence="12 13">
    <name type="scientific">Puccinia coronata f. sp. avenae</name>
    <dbReference type="NCBI Taxonomy" id="200324"/>
    <lineage>
        <taxon>Eukaryota</taxon>
        <taxon>Fungi</taxon>
        <taxon>Dikarya</taxon>
        <taxon>Basidiomycota</taxon>
        <taxon>Pucciniomycotina</taxon>
        <taxon>Pucciniomycetes</taxon>
        <taxon>Pucciniales</taxon>
        <taxon>Pucciniaceae</taxon>
        <taxon>Puccinia</taxon>
    </lineage>
</organism>
<protein>
    <recommendedName>
        <fullName evidence="11">C2H2-type domain-containing protein</fullName>
    </recommendedName>
</protein>
<evidence type="ECO:0000256" key="10">
    <source>
        <dbReference type="SAM" id="MobiDB-lite"/>
    </source>
</evidence>
<feature type="domain" description="C2H2-type" evidence="11">
    <location>
        <begin position="533"/>
        <end position="560"/>
    </location>
</feature>
<evidence type="ECO:0000256" key="1">
    <source>
        <dbReference type="ARBA" id="ARBA00004123"/>
    </source>
</evidence>
<evidence type="ECO:0000256" key="3">
    <source>
        <dbReference type="ARBA" id="ARBA00022737"/>
    </source>
</evidence>
<feature type="compositionally biased region" description="Polar residues" evidence="10">
    <location>
        <begin position="473"/>
        <end position="482"/>
    </location>
</feature>
<comment type="caution">
    <text evidence="12">The sequence shown here is derived from an EMBL/GenBank/DDBJ whole genome shotgun (WGS) entry which is preliminary data.</text>
</comment>
<dbReference type="InterPro" id="IPR051061">
    <property type="entry name" value="Zinc_finger_trans_reg"/>
</dbReference>
<evidence type="ECO:0000256" key="5">
    <source>
        <dbReference type="ARBA" id="ARBA00022833"/>
    </source>
</evidence>
<feature type="compositionally biased region" description="Polar residues" evidence="10">
    <location>
        <begin position="398"/>
        <end position="409"/>
    </location>
</feature>
<keyword evidence="13" id="KW-1185">Reference proteome</keyword>
<dbReference type="InterPro" id="IPR036236">
    <property type="entry name" value="Znf_C2H2_sf"/>
</dbReference>
<feature type="region of interest" description="Disordered" evidence="10">
    <location>
        <begin position="390"/>
        <end position="488"/>
    </location>
</feature>
<feature type="compositionally biased region" description="Basic and acidic residues" evidence="10">
    <location>
        <begin position="270"/>
        <end position="284"/>
    </location>
</feature>
<keyword evidence="6" id="KW-0805">Transcription regulation</keyword>
<evidence type="ECO:0000256" key="4">
    <source>
        <dbReference type="ARBA" id="ARBA00022771"/>
    </source>
</evidence>
<dbReference type="STRING" id="200324.A0A2N5U660"/>